<evidence type="ECO:0000256" key="2">
    <source>
        <dbReference type="SAM" id="MobiDB-lite"/>
    </source>
</evidence>
<accession>A0A1J1GXR9</accession>
<dbReference type="RefSeq" id="XP_028530082.1">
    <property type="nucleotide sequence ID" value="XM_028673651.1"/>
</dbReference>
<feature type="region of interest" description="Disordered" evidence="2">
    <location>
        <begin position="1483"/>
        <end position="1506"/>
    </location>
</feature>
<proteinExistence type="predicted"/>
<keyword evidence="1" id="KW-0175">Coiled coil</keyword>
<evidence type="ECO:0000313" key="3">
    <source>
        <dbReference type="EMBL" id="CRG97280.1"/>
    </source>
</evidence>
<dbReference type="Proteomes" id="UP000220797">
    <property type="component" value="Unassembled WGS sequence"/>
</dbReference>
<feature type="coiled-coil region" evidence="1">
    <location>
        <begin position="997"/>
        <end position="1024"/>
    </location>
</feature>
<evidence type="ECO:0000313" key="4">
    <source>
        <dbReference type="Proteomes" id="UP000220797"/>
    </source>
</evidence>
<dbReference type="VEuPathDB" id="PlasmoDB:PGAL8A_00485900"/>
<dbReference type="EMBL" id="CVMV01000096">
    <property type="protein sequence ID" value="CRG97280.1"/>
    <property type="molecule type" value="Genomic_DNA"/>
</dbReference>
<comment type="caution">
    <text evidence="3">The sequence shown here is derived from an EMBL/GenBank/DDBJ whole genome shotgun (WGS) entry which is preliminary data.</text>
</comment>
<feature type="region of interest" description="Disordered" evidence="2">
    <location>
        <begin position="1418"/>
        <end position="1437"/>
    </location>
</feature>
<evidence type="ECO:0000256" key="1">
    <source>
        <dbReference type="SAM" id="Coils"/>
    </source>
</evidence>
<protein>
    <submittedName>
        <fullName evidence="3">Uncharacterized protein</fullName>
    </submittedName>
</protein>
<keyword evidence="4" id="KW-1185">Reference proteome</keyword>
<reference evidence="3" key="1">
    <citation type="submission" date="2015-04" db="EMBL/GenBank/DDBJ databases">
        <authorList>
            <consortium name="Pathogen Informatics"/>
        </authorList>
    </citation>
    <scope>NUCLEOTIDE SEQUENCE [LARGE SCALE GENOMIC DNA]</scope>
    <source>
        <strain evidence="3">8A</strain>
    </source>
</reference>
<gene>
    <name evidence="3" type="ORF">PGAL8A_00485900</name>
</gene>
<feature type="region of interest" description="Disordered" evidence="2">
    <location>
        <begin position="1705"/>
        <end position="1758"/>
    </location>
</feature>
<feature type="compositionally biased region" description="Basic and acidic residues" evidence="2">
    <location>
        <begin position="1485"/>
        <end position="1506"/>
    </location>
</feature>
<dbReference type="OrthoDB" id="372958at2759"/>
<feature type="region of interest" description="Disordered" evidence="2">
    <location>
        <begin position="1637"/>
        <end position="1675"/>
    </location>
</feature>
<name>A0A1J1GXR9_PLAGA</name>
<dbReference type="GeneID" id="39733392"/>
<organism evidence="3 4">
    <name type="scientific">Plasmodium gallinaceum</name>
    <dbReference type="NCBI Taxonomy" id="5849"/>
    <lineage>
        <taxon>Eukaryota</taxon>
        <taxon>Sar</taxon>
        <taxon>Alveolata</taxon>
        <taxon>Apicomplexa</taxon>
        <taxon>Aconoidasida</taxon>
        <taxon>Haemosporida</taxon>
        <taxon>Plasmodiidae</taxon>
        <taxon>Plasmodium</taxon>
        <taxon>Plasmodium (Haemamoeba)</taxon>
    </lineage>
</organism>
<feature type="region of interest" description="Disordered" evidence="2">
    <location>
        <begin position="1552"/>
        <end position="1597"/>
    </location>
</feature>
<sequence length="2042" mass="240187">MKMFQRCNNLENDNFDKLTSKMNILKIKGLIKRKNKEFYDLVTVLSLNNEELEEKIISKKENLKDNITLMKSIKDIMKNENKMFKEIKREKKIIIKIKGNIKRLSQNKNETMKKHKEESLNKYVQEDINDNDEHIDDIIDYMKKIKNIKFYGKIRKIKHKNSYDLFKEDISEYKKEPQNIKNVHKNYDSISKHKIGNKNMIEEKNYKLYEDNYPLEIKKKIIEKKKKKKSEMYEYEKRKKSINSSLDELQKLYDSKKKLNKKLLIPGNMENKLSRNDNIKIKNAKDIENNIKKKKSLKNKKILLNTGLDIEKDKLFYNSLLKCIKTNDKHVPLDNDFKKTNFLLKKRQKECSDELYIQQPLFYKNYFIKSNDNLQKNSKNKIKKKKKIRKNINKSYIHDSTEYHAIGNDKSNIYDETNFSTSNINDVENFIKTEKKKSKRYNKYSYLFPELEKCDYKNINDTNKSSQRKKHRSIIICNSNEKFSRDKHEKKSVKPKENFIRKEQNKNVSSYIYIPNLPNIKNISNFLFKNCIKNINEKSKIIKKKNVTNKKLNKKSYKTNKLMKKTNLISILSYHFNKNEKLTQKYTQNINKEHIINLNTVNINVKKSINEISKDPSLDYSKKYEFTNILKTNSKKTINDKMKNINQNQDLSSNELHLLLSQKKNNVSENNIVKKETGVIISPTIEKNEKECFSVLSDENSKISYEKSTNVLKGKGEISSISKRIVNDKIHSKNHNVGNQFLISKTNFLSTNNDIKSIYSSKRDTNNVQGIHHDNSKDKKNNDSFINQKKESQDLKGENIGENDALSNNFVRNNIETVTNFNTNNETKENSLKKNIEMEQINVKKNVYLNNENIKITLKEELLNKEKIDKSPINNFQNPKFSLVTNEKIINKNMFLEKKSENIPPNKLNNVDCTKNEITKKEKNDPFINKSKAITETKLLSTPFEKNVIKNQYKKLQDMKEYNNTENKTKQCLNMLDNKTNKEDIHVTNTNTYSNAHKNRNLEKEDLEKEISTLEKLEKDSNKIYPDDSLQKEKKLVYSNKNILLKQNKFSIKKEINVHKYNGNTKPDLFDENKSSIEKLKTNNEVKFNKLFKNVLNKNNIQLEKMSGVLLNKMNSSELEIKRNIDKKIPLNSALSNKSLEKTEKETINSKEECRNNLEEHKGYINEDKSNKCELNNQEIGVKTNQMNNKSLFINKNGYSKSSLVNVDQKETLKLFSKNISTMKSTVNIKNNKTIECIEELENNLNKKSVIKTIEMEKIKNLSKENKNDLDSTLDSRNSREFVLQAFSKNTIDNLSVESKHNPETNMLEKEMNTKPESMKKTFNVTDNLSSPTIINEMNDINKQKLESKKLQDISTMKLHSFASKIKLEKSNLFDTNKILSSLGVKYEKSNSKTQNKLLGFKNLSNKCSIKLTNKDVNENEKEENKNEEDSFKEKYEEKDVQLNKTVTQFKGLNIKNYNEKRNIKTSMSITNHPGKQFVLVKGNHNNEEKEEKKEEKEHREIDKPIIEKGSNKILLKDKESNIKNNQMKLCSNFLPHKKSFYIKNNNNYEENIKGRENNENEREQDKKKGKEETTEEIKEENKEKRIKEETVEKTKKEEIKENIEEKIKEETTEETKKEDIKENEEKKIIEEENKEETIKEEISKEETVKEEENKEETTKEEIKEEKSKEETIKGEIKEENKETIKEEIKEEENKNEIIKKEIKEEQSKEETVKDEIKEEKSKEETVKEEIKEEKSKEETVKEIKKEENKEETIKEENREDKIKEMEEDNEKKIRENIGDKEKEDIKNINPIIKIKSTKVLLKPKMCIINDNEKKSNIKNISFIKKFHNIKNLSTLKQFPSKKSIKRENNENDNILEDKLNINEDENKDCTNSKNFNVNNEKEKNYYKVKSLKLISSNRMDTHESTEGNTQSKLLLEEQNENVKSGSLTNGTFMNSTLGNLSKYNSNNTLKGTIEKKLLNFPQKVFNDASKKTLLKENNDINNFSKNNIFLPKIEGKNFAMSMNEKNIPNTKKILSCLKNSKNGLISKGKNVLPLTKENNFE</sequence>
<dbReference type="OMA" id="DNDEHID"/>